<accession>A0ABN7W823</accession>
<organism evidence="1 2">
    <name type="scientific">Gigaspora margarita</name>
    <dbReference type="NCBI Taxonomy" id="4874"/>
    <lineage>
        <taxon>Eukaryota</taxon>
        <taxon>Fungi</taxon>
        <taxon>Fungi incertae sedis</taxon>
        <taxon>Mucoromycota</taxon>
        <taxon>Glomeromycotina</taxon>
        <taxon>Glomeromycetes</taxon>
        <taxon>Diversisporales</taxon>
        <taxon>Gigasporaceae</taxon>
        <taxon>Gigaspora</taxon>
    </lineage>
</organism>
<proteinExistence type="predicted"/>
<comment type="caution">
    <text evidence="1">The sequence shown here is derived from an EMBL/GenBank/DDBJ whole genome shotgun (WGS) entry which is preliminary data.</text>
</comment>
<gene>
    <name evidence="1" type="ORF">GMARGA_LOCUS27020</name>
</gene>
<reference evidence="1 2" key="1">
    <citation type="submission" date="2021-06" db="EMBL/GenBank/DDBJ databases">
        <authorList>
            <person name="Kallberg Y."/>
            <person name="Tangrot J."/>
            <person name="Rosling A."/>
        </authorList>
    </citation>
    <scope>NUCLEOTIDE SEQUENCE [LARGE SCALE GENOMIC DNA]</scope>
    <source>
        <strain evidence="1 2">120-4 pot B 10/14</strain>
    </source>
</reference>
<dbReference type="PANTHER" id="PTHR47718:SF7">
    <property type="entry name" value="PROTEIN FAR1-RELATED SEQUENCE"/>
    <property type="match status" value="1"/>
</dbReference>
<evidence type="ECO:0000313" key="2">
    <source>
        <dbReference type="Proteomes" id="UP000789901"/>
    </source>
</evidence>
<protein>
    <submittedName>
        <fullName evidence="1">6445_t:CDS:1</fullName>
    </submittedName>
</protein>
<keyword evidence="2" id="KW-1185">Reference proteome</keyword>
<feature type="non-terminal residue" evidence="1">
    <location>
        <position position="1"/>
    </location>
</feature>
<dbReference type="Proteomes" id="UP000789901">
    <property type="component" value="Unassembled WGS sequence"/>
</dbReference>
<evidence type="ECO:0000313" key="1">
    <source>
        <dbReference type="EMBL" id="CAG8818292.1"/>
    </source>
</evidence>
<dbReference type="PANTHER" id="PTHR47718">
    <property type="entry name" value="OS01G0519700 PROTEIN"/>
    <property type="match status" value="1"/>
</dbReference>
<dbReference type="EMBL" id="CAJVQB010032422">
    <property type="protein sequence ID" value="CAG8818292.1"/>
    <property type="molecule type" value="Genomic_DNA"/>
</dbReference>
<name>A0ABN7W823_GIGMA</name>
<sequence>ILELFNAIDTSTVESEHTFATFAEACATIEDYIQVLFICEKQEKYGGTNDAYTTKYIGCPFAISVYYYKCDKEFTITKSCLKYNHNPCSNTTTFSSVIRKLDQNNLRLIEKLHNDGLRMKNIFLQLKLQGLSEIEMLKNLHEDKNIIVSEFAVGKDGLIIDTTYKTNRYSMLLVLQQLSKVLIIVTGSAQVATIITNWELALMIAINKVFSYTKYQLYTWYIFKNIKNKLRREVEIDKFIKDLQKLTYCDLLEGEAKKILYWLAPYTKRNINLDLRLSQHVKSLHSKLKEVKNRITPVDDLFATLLRQLHELSQKQAYESFLHQNKYRHDEQLPSYHHGAFTGPNITQSSIFETASISNTTNYDEIKMPAIKRSHGCPTNNGCIRSADENKMSSKKSAGKRKHDDMVLKSITCVNTAENCDKSQVLATNVHMVDHQRMLNKRDFN</sequence>